<dbReference type="OrthoDB" id="1746530at2759"/>
<feature type="compositionally biased region" description="Basic and acidic residues" evidence="7">
    <location>
        <begin position="213"/>
        <end position="230"/>
    </location>
</feature>
<dbReference type="InterPro" id="IPR005574">
    <property type="entry name" value="Rpb4/RPC9"/>
</dbReference>
<feature type="domain" description="RNA polymerase Rpb4/RPC9 core" evidence="8">
    <location>
        <begin position="57"/>
        <end position="174"/>
    </location>
</feature>
<comment type="subcellular location">
    <subcellularLocation>
        <location evidence="1">Nucleus</location>
    </subcellularLocation>
</comment>
<dbReference type="STRING" id="5217.A0A4V1M4D0"/>
<dbReference type="Pfam" id="PF03874">
    <property type="entry name" value="RNA_pol_Rpb4"/>
    <property type="match status" value="1"/>
</dbReference>
<sequence>MKFANAPPQVLSNYEVLQHSLSLRNENLQLQKRILTGGLRQQHEMRKVYPVKLDKEKEELEELPSDGDERLEDEAERRGISDDLVWVQDELIKYLCSPYNSTSRQTAQGVIQLADQLQDYQLTKAEILQICNLASTTAVELYAVIDDPDTRYHPDPEPALDSIAQTVSSTLLSSPSKELNEFLQPVSLPQIHTDSKLDVLVSGVSGISGQVGKGEDQEYVHEAEWGPDREDAVDDEMDEGND</sequence>
<evidence type="ECO:0000313" key="10">
    <source>
        <dbReference type="Proteomes" id="UP000289152"/>
    </source>
</evidence>
<dbReference type="Proteomes" id="UP000289152">
    <property type="component" value="Unassembled WGS sequence"/>
</dbReference>
<dbReference type="InterPro" id="IPR010997">
    <property type="entry name" value="HRDC-like_sf"/>
</dbReference>
<evidence type="ECO:0000256" key="3">
    <source>
        <dbReference type="ARBA" id="ARBA00016672"/>
    </source>
</evidence>
<gene>
    <name evidence="9" type="ORF">M231_02732</name>
</gene>
<dbReference type="AlphaFoldDB" id="A0A4V1M4D0"/>
<keyword evidence="6" id="KW-0539">Nucleus</keyword>
<dbReference type="VEuPathDB" id="FungiDB:TREMEDRAFT_30003"/>
<keyword evidence="5" id="KW-0804">Transcription</keyword>
<comment type="similarity">
    <text evidence="2">Belongs to the eukaryotic RPC9 RNA polymerase subunit family.</text>
</comment>
<dbReference type="EMBL" id="SDIL01000024">
    <property type="protein sequence ID" value="RXK39937.1"/>
    <property type="molecule type" value="Genomic_DNA"/>
</dbReference>
<evidence type="ECO:0000256" key="1">
    <source>
        <dbReference type="ARBA" id="ARBA00004123"/>
    </source>
</evidence>
<evidence type="ECO:0000256" key="6">
    <source>
        <dbReference type="ARBA" id="ARBA00023242"/>
    </source>
</evidence>
<protein>
    <recommendedName>
        <fullName evidence="3">DNA-directed RNA polymerase III subunit RPC9</fullName>
    </recommendedName>
</protein>
<keyword evidence="10" id="KW-1185">Reference proteome</keyword>
<evidence type="ECO:0000256" key="2">
    <source>
        <dbReference type="ARBA" id="ARBA00006898"/>
    </source>
</evidence>
<evidence type="ECO:0000313" key="9">
    <source>
        <dbReference type="EMBL" id="RXK39937.1"/>
    </source>
</evidence>
<dbReference type="SMART" id="SM00657">
    <property type="entry name" value="RPOL4c"/>
    <property type="match status" value="1"/>
</dbReference>
<organism evidence="9 10">
    <name type="scientific">Tremella mesenterica</name>
    <name type="common">Jelly fungus</name>
    <dbReference type="NCBI Taxonomy" id="5217"/>
    <lineage>
        <taxon>Eukaryota</taxon>
        <taxon>Fungi</taxon>
        <taxon>Dikarya</taxon>
        <taxon>Basidiomycota</taxon>
        <taxon>Agaricomycotina</taxon>
        <taxon>Tremellomycetes</taxon>
        <taxon>Tremellales</taxon>
        <taxon>Tremellaceae</taxon>
        <taxon>Tremella</taxon>
    </lineage>
</organism>
<name>A0A4V1M4D0_TREME</name>
<evidence type="ECO:0000259" key="8">
    <source>
        <dbReference type="SMART" id="SM00657"/>
    </source>
</evidence>
<dbReference type="InParanoid" id="A0A4V1M4D0"/>
<feature type="region of interest" description="Disordered" evidence="7">
    <location>
        <begin position="208"/>
        <end position="242"/>
    </location>
</feature>
<dbReference type="InterPro" id="IPR038846">
    <property type="entry name" value="RPC9"/>
</dbReference>
<keyword evidence="4" id="KW-0240">DNA-directed RNA polymerase</keyword>
<dbReference type="PANTHER" id="PTHR15561">
    <property type="entry name" value="CALCITONIN GENE-RELATED PEPTIDE-RECEPTOR COMPONENT PROTEIN"/>
    <property type="match status" value="1"/>
</dbReference>
<dbReference type="InterPro" id="IPR038324">
    <property type="entry name" value="Rpb4/RPC9_sf"/>
</dbReference>
<evidence type="ECO:0000256" key="4">
    <source>
        <dbReference type="ARBA" id="ARBA00022478"/>
    </source>
</evidence>
<dbReference type="GO" id="GO:0000166">
    <property type="term" value="F:nucleotide binding"/>
    <property type="evidence" value="ECO:0007669"/>
    <property type="project" value="InterPro"/>
</dbReference>
<reference evidence="9 10" key="1">
    <citation type="submission" date="2016-06" db="EMBL/GenBank/DDBJ databases">
        <title>Evolution of pathogenesis and genome organization in the Tremellales.</title>
        <authorList>
            <person name="Cuomo C."/>
            <person name="Litvintseva A."/>
            <person name="Heitman J."/>
            <person name="Chen Y."/>
            <person name="Sun S."/>
            <person name="Springer D."/>
            <person name="Dromer F."/>
            <person name="Young S."/>
            <person name="Zeng Q."/>
            <person name="Chapman S."/>
            <person name="Gujja S."/>
            <person name="Saif S."/>
            <person name="Birren B."/>
        </authorList>
    </citation>
    <scope>NUCLEOTIDE SEQUENCE [LARGE SCALE GENOMIC DNA]</scope>
    <source>
        <strain evidence="9 10">ATCC 28783</strain>
    </source>
</reference>
<dbReference type="InterPro" id="IPR006590">
    <property type="entry name" value="RNA_pol_Rpb4/RPC9_core"/>
</dbReference>
<dbReference type="PANTHER" id="PTHR15561:SF0">
    <property type="entry name" value="DNA-DIRECTED RNA POLYMERASE III SUBUNIT RPC9"/>
    <property type="match status" value="1"/>
</dbReference>
<comment type="caution">
    <text evidence="9">The sequence shown here is derived from an EMBL/GenBank/DDBJ whole genome shotgun (WGS) entry which is preliminary data.</text>
</comment>
<evidence type="ECO:0000256" key="7">
    <source>
        <dbReference type="SAM" id="MobiDB-lite"/>
    </source>
</evidence>
<dbReference type="Gene3D" id="1.20.1250.40">
    <property type="match status" value="1"/>
</dbReference>
<evidence type="ECO:0000256" key="5">
    <source>
        <dbReference type="ARBA" id="ARBA00023163"/>
    </source>
</evidence>
<feature type="compositionally biased region" description="Acidic residues" evidence="7">
    <location>
        <begin position="231"/>
        <end position="242"/>
    </location>
</feature>
<dbReference type="GO" id="GO:0005666">
    <property type="term" value="C:RNA polymerase III complex"/>
    <property type="evidence" value="ECO:0007669"/>
    <property type="project" value="InterPro"/>
</dbReference>
<dbReference type="GO" id="GO:0006384">
    <property type="term" value="P:transcription initiation at RNA polymerase III promoter"/>
    <property type="evidence" value="ECO:0007669"/>
    <property type="project" value="InterPro"/>
</dbReference>
<proteinExistence type="inferred from homology"/>
<dbReference type="SUPFAM" id="SSF47819">
    <property type="entry name" value="HRDC-like"/>
    <property type="match status" value="1"/>
</dbReference>
<accession>A0A4V1M4D0</accession>